<name>A0A9Q0H128_9MAGN</name>
<dbReference type="EMBL" id="JAMYWD010000011">
    <property type="protein sequence ID" value="KAJ4957285.1"/>
    <property type="molecule type" value="Genomic_DNA"/>
</dbReference>
<evidence type="ECO:0000313" key="3">
    <source>
        <dbReference type="Proteomes" id="UP001141806"/>
    </source>
</evidence>
<gene>
    <name evidence="2" type="ORF">NE237_014068</name>
</gene>
<evidence type="ECO:0000256" key="1">
    <source>
        <dbReference type="SAM" id="Phobius"/>
    </source>
</evidence>
<feature type="transmembrane region" description="Helical" evidence="1">
    <location>
        <begin position="15"/>
        <end position="36"/>
    </location>
</feature>
<dbReference type="PANTHER" id="PTHR24299">
    <property type="entry name" value="CYTOCHROME P450 FAMILY 1"/>
    <property type="match status" value="1"/>
</dbReference>
<dbReference type="GO" id="GO:0005506">
    <property type="term" value="F:iron ion binding"/>
    <property type="evidence" value="ECO:0007669"/>
    <property type="project" value="InterPro"/>
</dbReference>
<organism evidence="2 3">
    <name type="scientific">Protea cynaroides</name>
    <dbReference type="NCBI Taxonomy" id="273540"/>
    <lineage>
        <taxon>Eukaryota</taxon>
        <taxon>Viridiplantae</taxon>
        <taxon>Streptophyta</taxon>
        <taxon>Embryophyta</taxon>
        <taxon>Tracheophyta</taxon>
        <taxon>Spermatophyta</taxon>
        <taxon>Magnoliopsida</taxon>
        <taxon>Proteales</taxon>
        <taxon>Proteaceae</taxon>
        <taxon>Protea</taxon>
    </lineage>
</organism>
<dbReference type="Pfam" id="PF00067">
    <property type="entry name" value="p450"/>
    <property type="match status" value="1"/>
</dbReference>
<dbReference type="Proteomes" id="UP001141806">
    <property type="component" value="Unassembled WGS sequence"/>
</dbReference>
<dbReference type="GO" id="GO:0004497">
    <property type="term" value="F:monooxygenase activity"/>
    <property type="evidence" value="ECO:0007669"/>
    <property type="project" value="InterPro"/>
</dbReference>
<dbReference type="SUPFAM" id="SSF48264">
    <property type="entry name" value="Cytochrome P450"/>
    <property type="match status" value="1"/>
</dbReference>
<evidence type="ECO:0000313" key="2">
    <source>
        <dbReference type="EMBL" id="KAJ4957285.1"/>
    </source>
</evidence>
<reference evidence="2" key="1">
    <citation type="journal article" date="2023" name="Plant J.">
        <title>The genome of the king protea, Protea cynaroides.</title>
        <authorList>
            <person name="Chang J."/>
            <person name="Duong T.A."/>
            <person name="Schoeman C."/>
            <person name="Ma X."/>
            <person name="Roodt D."/>
            <person name="Barker N."/>
            <person name="Li Z."/>
            <person name="Van de Peer Y."/>
            <person name="Mizrachi E."/>
        </authorList>
    </citation>
    <scope>NUCLEOTIDE SEQUENCE</scope>
    <source>
        <tissue evidence="2">Young leaves</tissue>
    </source>
</reference>
<comment type="caution">
    <text evidence="2">The sequence shown here is derived from an EMBL/GenBank/DDBJ whole genome shotgun (WGS) entry which is preliminary data.</text>
</comment>
<keyword evidence="3" id="KW-1185">Reference proteome</keyword>
<dbReference type="Gene3D" id="1.10.630.10">
    <property type="entry name" value="Cytochrome P450"/>
    <property type="match status" value="1"/>
</dbReference>
<accession>A0A9Q0H128</accession>
<dbReference type="PANTHER" id="PTHR24299:SF20">
    <property type="entry name" value="CYTOCHROME P450"/>
    <property type="match status" value="1"/>
</dbReference>
<keyword evidence="1" id="KW-0812">Transmembrane</keyword>
<evidence type="ECO:0008006" key="4">
    <source>
        <dbReference type="Google" id="ProtNLM"/>
    </source>
</evidence>
<keyword evidence="1" id="KW-1133">Transmembrane helix</keyword>
<dbReference type="InterPro" id="IPR002401">
    <property type="entry name" value="Cyt_P450_E_grp-I"/>
</dbReference>
<dbReference type="PRINTS" id="PR00463">
    <property type="entry name" value="EP450I"/>
</dbReference>
<protein>
    <recommendedName>
        <fullName evidence="4">Cytochrome P450</fullName>
    </recommendedName>
</protein>
<dbReference type="GO" id="GO:0016705">
    <property type="term" value="F:oxidoreductase activity, acting on paired donors, with incorporation or reduction of molecular oxygen"/>
    <property type="evidence" value="ECO:0007669"/>
    <property type="project" value="InterPro"/>
</dbReference>
<dbReference type="OrthoDB" id="2789670at2759"/>
<dbReference type="InterPro" id="IPR001128">
    <property type="entry name" value="Cyt_P450"/>
</dbReference>
<dbReference type="GO" id="GO:0020037">
    <property type="term" value="F:heme binding"/>
    <property type="evidence" value="ECO:0007669"/>
    <property type="project" value="InterPro"/>
</dbReference>
<proteinExistence type="predicted"/>
<dbReference type="AlphaFoldDB" id="A0A9Q0H128"/>
<sequence length="316" mass="36090">MFLSTISTYNSTNPFAAILLVFFTSLIVISLIPIIFRHRNWQNAPPGPYGWPIFGYLPYLYGGSLHVTFFNLSKTYGPFYCLRVGKKPTVVITSPDIAREILKHKDGFFSSRTITEAVRCITYNATSCVFVPYSERWRLLRKIFMTELFSSRAIQLLQPARQQQVHILLKSLYGSSKSKTVVNISQALLVATTNLTSNLVCSKSLFGNIEVRELLNGVFAEVFTPNLADFVPFMKMLDIQGIKRRLTKVAKKMDSAFDKLIDERLEEKKNGIKINENGRLDLLDVFLDYKIEGNDNCFKRFSRDDIKGMFVVSMLL</sequence>
<dbReference type="InterPro" id="IPR036396">
    <property type="entry name" value="Cyt_P450_sf"/>
</dbReference>
<keyword evidence="1" id="KW-0472">Membrane</keyword>